<feature type="compositionally biased region" description="Low complexity" evidence="1">
    <location>
        <begin position="84"/>
        <end position="105"/>
    </location>
</feature>
<evidence type="ECO:0000256" key="1">
    <source>
        <dbReference type="SAM" id="MobiDB-lite"/>
    </source>
</evidence>
<dbReference type="AlphaFoldDB" id="A0A813LTM6"/>
<keyword evidence="2" id="KW-0472">Membrane</keyword>
<organism evidence="4 5">
    <name type="scientific">Polarella glacialis</name>
    <name type="common">Dinoflagellate</name>
    <dbReference type="NCBI Taxonomy" id="89957"/>
    <lineage>
        <taxon>Eukaryota</taxon>
        <taxon>Sar</taxon>
        <taxon>Alveolata</taxon>
        <taxon>Dinophyceae</taxon>
        <taxon>Suessiales</taxon>
        <taxon>Suessiaceae</taxon>
        <taxon>Polarella</taxon>
    </lineage>
</organism>
<evidence type="ECO:0000313" key="5">
    <source>
        <dbReference type="Proteomes" id="UP000626109"/>
    </source>
</evidence>
<reference evidence="4" key="1">
    <citation type="submission" date="2021-02" db="EMBL/GenBank/DDBJ databases">
        <authorList>
            <person name="Dougan E. K."/>
            <person name="Rhodes N."/>
            <person name="Thang M."/>
            <person name="Chan C."/>
        </authorList>
    </citation>
    <scope>NUCLEOTIDE SEQUENCE</scope>
</reference>
<dbReference type="Proteomes" id="UP000626109">
    <property type="component" value="Unassembled WGS sequence"/>
</dbReference>
<feature type="transmembrane region" description="Helical" evidence="2">
    <location>
        <begin position="168"/>
        <end position="188"/>
    </location>
</feature>
<keyword evidence="2" id="KW-0812">Transmembrane</keyword>
<feature type="compositionally biased region" description="Low complexity" evidence="1">
    <location>
        <begin position="18"/>
        <end position="31"/>
    </location>
</feature>
<keyword evidence="6" id="KW-1185">Reference proteome</keyword>
<feature type="region of interest" description="Disordered" evidence="1">
    <location>
        <begin position="1"/>
        <end position="121"/>
    </location>
</feature>
<gene>
    <name evidence="3" type="ORF">PGLA1383_LOCUS33285</name>
    <name evidence="4" type="ORF">PGLA2088_LOCUS48756</name>
</gene>
<name>A0A813LTM6_POLGL</name>
<evidence type="ECO:0000313" key="4">
    <source>
        <dbReference type="EMBL" id="CAE8737417.1"/>
    </source>
</evidence>
<evidence type="ECO:0000256" key="2">
    <source>
        <dbReference type="SAM" id="Phobius"/>
    </source>
</evidence>
<sequence length="361" mass="38728">MKAAGSASPAVGHQGGPNSNNNNNNNNNNNSTAIQNVRESVSRLLEGLGRRDAAGHGEDSPREKTGKFASNDAMIHTPDPHQDGYGSMGDPSSSSFSQGFPGSGPHNSEGAPGGPMLPGAYAGPKSAQGSEIFAPLFTVGCLMVFLTPIWQLVYLTQDADVQFWLGRSWGQLAALLPLMFVGGFFAHLKLRRPHRLTALLSLLVPSMVLLVEGHELMGLSLDKASGLRSANCQAFEGKQLLQDSWVAADRLLESCKKDGQSVLLPDCSGYWAARVDHREDWDYLESLETRHGCAGWCQDGRQLWTLGKAQDSCSTAVAQVFSQKAARTSLQVMVYSTCVLVVACSATVAVVVWQRQGHASK</sequence>
<accession>A0A813LTM6</accession>
<protein>
    <submittedName>
        <fullName evidence="4">Uncharacterized protein</fullName>
    </submittedName>
</protein>
<comment type="caution">
    <text evidence="4">The sequence shown here is derived from an EMBL/GenBank/DDBJ whole genome shotgun (WGS) entry which is preliminary data.</text>
</comment>
<keyword evidence="2" id="KW-1133">Transmembrane helix</keyword>
<feature type="transmembrane region" description="Helical" evidence="2">
    <location>
        <begin position="332"/>
        <end position="353"/>
    </location>
</feature>
<dbReference type="EMBL" id="CAJNNW010036769">
    <property type="protein sequence ID" value="CAE8737417.1"/>
    <property type="molecule type" value="Genomic_DNA"/>
</dbReference>
<dbReference type="Proteomes" id="UP000654075">
    <property type="component" value="Unassembled WGS sequence"/>
</dbReference>
<evidence type="ECO:0000313" key="6">
    <source>
        <dbReference type="Proteomes" id="UP000654075"/>
    </source>
</evidence>
<dbReference type="EMBL" id="CAJNNV010025660">
    <property type="protein sequence ID" value="CAE8615572.1"/>
    <property type="molecule type" value="Genomic_DNA"/>
</dbReference>
<evidence type="ECO:0000313" key="3">
    <source>
        <dbReference type="EMBL" id="CAE8615572.1"/>
    </source>
</evidence>
<feature type="compositionally biased region" description="Basic and acidic residues" evidence="1">
    <location>
        <begin position="48"/>
        <end position="66"/>
    </location>
</feature>
<proteinExistence type="predicted"/>
<feature type="transmembrane region" description="Helical" evidence="2">
    <location>
        <begin position="132"/>
        <end position="156"/>
    </location>
</feature>